<sequence>MGWKNIKTLDNIMNYILYGKLKHLTRFSLVGVANTLIDFLIFTLFNGFIGLNYIASQILGYSFGVVNSFVLNKKWTFSKSNSNKKTGNELFQFIVVNLFSLLITLITMNFLVKNLDINVYVAKIIITFIAQITNFLCYKLWVFN</sequence>
<evidence type="ECO:0000256" key="6">
    <source>
        <dbReference type="SAM" id="Phobius"/>
    </source>
</evidence>
<protein>
    <submittedName>
        <fullName evidence="8">Cell wall teichoic acid glycosylation protein GtcA</fullName>
    </submittedName>
</protein>
<proteinExistence type="inferred from homology"/>
<feature type="transmembrane region" description="Helical" evidence="6">
    <location>
        <begin position="90"/>
        <end position="111"/>
    </location>
</feature>
<dbReference type="GO" id="GO:0005886">
    <property type="term" value="C:plasma membrane"/>
    <property type="evidence" value="ECO:0007669"/>
    <property type="project" value="TreeGrafter"/>
</dbReference>
<feature type="transmembrane region" description="Helical" evidence="6">
    <location>
        <begin position="27"/>
        <end position="45"/>
    </location>
</feature>
<dbReference type="OrthoDB" id="9812049at2"/>
<comment type="subcellular location">
    <subcellularLocation>
        <location evidence="1">Membrane</location>
        <topology evidence="1">Multi-pass membrane protein</topology>
    </subcellularLocation>
</comment>
<keyword evidence="4 6" id="KW-1133">Transmembrane helix</keyword>
<comment type="caution">
    <text evidence="8">The sequence shown here is derived from an EMBL/GenBank/DDBJ whole genome shotgun (WGS) entry which is preliminary data.</text>
</comment>
<dbReference type="InterPro" id="IPR051401">
    <property type="entry name" value="GtrA_CellWall_Glycosyl"/>
</dbReference>
<evidence type="ECO:0000256" key="5">
    <source>
        <dbReference type="ARBA" id="ARBA00023136"/>
    </source>
</evidence>
<reference evidence="8 9" key="1">
    <citation type="submission" date="2018-11" db="EMBL/GenBank/DDBJ databases">
        <title>Genome sequencing and assembly of Clostridium tagluense strain A121.</title>
        <authorList>
            <person name="Murakami T."/>
            <person name="Segawa T."/>
            <person name="Shcherbakova V.A."/>
            <person name="Mori H."/>
            <person name="Yoshimura Y."/>
        </authorList>
    </citation>
    <scope>NUCLEOTIDE SEQUENCE [LARGE SCALE GENOMIC DNA]</scope>
    <source>
        <strain evidence="8 9">A121</strain>
    </source>
</reference>
<keyword evidence="5 6" id="KW-0472">Membrane</keyword>
<evidence type="ECO:0000256" key="4">
    <source>
        <dbReference type="ARBA" id="ARBA00022989"/>
    </source>
</evidence>
<dbReference type="EMBL" id="BHYK01000007">
    <property type="protein sequence ID" value="GCD09972.1"/>
    <property type="molecule type" value="Genomic_DNA"/>
</dbReference>
<dbReference type="Proteomes" id="UP000287872">
    <property type="component" value="Unassembled WGS sequence"/>
</dbReference>
<evidence type="ECO:0000256" key="1">
    <source>
        <dbReference type="ARBA" id="ARBA00004141"/>
    </source>
</evidence>
<dbReference type="Pfam" id="PF04138">
    <property type="entry name" value="GtrA_DPMS_TM"/>
    <property type="match status" value="1"/>
</dbReference>
<organism evidence="8 9">
    <name type="scientific">Clostridium tagluense</name>
    <dbReference type="NCBI Taxonomy" id="360422"/>
    <lineage>
        <taxon>Bacteria</taxon>
        <taxon>Bacillati</taxon>
        <taxon>Bacillota</taxon>
        <taxon>Clostridia</taxon>
        <taxon>Eubacteriales</taxon>
        <taxon>Clostridiaceae</taxon>
        <taxon>Clostridium</taxon>
    </lineage>
</organism>
<evidence type="ECO:0000313" key="8">
    <source>
        <dbReference type="EMBL" id="GCD09972.1"/>
    </source>
</evidence>
<evidence type="ECO:0000256" key="2">
    <source>
        <dbReference type="ARBA" id="ARBA00009399"/>
    </source>
</evidence>
<accession>A0A401UKH7</accession>
<dbReference type="PANTHER" id="PTHR38459:SF1">
    <property type="entry name" value="PROPHAGE BACTOPRENOL-LINKED GLUCOSE TRANSLOCASE HOMOLOG"/>
    <property type="match status" value="1"/>
</dbReference>
<gene>
    <name evidence="8" type="ORF">Ctaglu_15950</name>
</gene>
<feature type="domain" description="GtrA/DPMS transmembrane" evidence="7">
    <location>
        <begin position="26"/>
        <end position="143"/>
    </location>
</feature>
<dbReference type="InterPro" id="IPR007267">
    <property type="entry name" value="GtrA_DPMS_TM"/>
</dbReference>
<feature type="transmembrane region" description="Helical" evidence="6">
    <location>
        <begin position="51"/>
        <end position="70"/>
    </location>
</feature>
<keyword evidence="3 6" id="KW-0812">Transmembrane</keyword>
<evidence type="ECO:0000256" key="3">
    <source>
        <dbReference type="ARBA" id="ARBA00022692"/>
    </source>
</evidence>
<evidence type="ECO:0000313" key="9">
    <source>
        <dbReference type="Proteomes" id="UP000287872"/>
    </source>
</evidence>
<keyword evidence="9" id="KW-1185">Reference proteome</keyword>
<dbReference type="AlphaFoldDB" id="A0A401UKH7"/>
<evidence type="ECO:0000259" key="7">
    <source>
        <dbReference type="Pfam" id="PF04138"/>
    </source>
</evidence>
<comment type="similarity">
    <text evidence="2">Belongs to the GtrA family.</text>
</comment>
<feature type="transmembrane region" description="Helical" evidence="6">
    <location>
        <begin position="117"/>
        <end position="138"/>
    </location>
</feature>
<name>A0A401UKH7_9CLOT</name>
<dbReference type="GO" id="GO:0000271">
    <property type="term" value="P:polysaccharide biosynthetic process"/>
    <property type="evidence" value="ECO:0007669"/>
    <property type="project" value="InterPro"/>
</dbReference>
<dbReference type="PANTHER" id="PTHR38459">
    <property type="entry name" value="PROPHAGE BACTOPRENOL-LINKED GLUCOSE TRANSLOCASE HOMOLOG"/>
    <property type="match status" value="1"/>
</dbReference>